<protein>
    <recommendedName>
        <fullName evidence="3">2-isopropylmalate synthase</fullName>
        <ecNumber evidence="3">2.3.3.13</ecNumber>
    </recommendedName>
</protein>
<dbReference type="PANTHER" id="PTHR10277:SF9">
    <property type="entry name" value="2-ISOPROPYLMALATE SYNTHASE 1, CHLOROPLASTIC-RELATED"/>
    <property type="match status" value="1"/>
</dbReference>
<evidence type="ECO:0000256" key="3">
    <source>
        <dbReference type="ARBA" id="ARBA00012973"/>
    </source>
</evidence>
<dbReference type="Gene3D" id="3.20.20.70">
    <property type="entry name" value="Aldolase class I"/>
    <property type="match status" value="1"/>
</dbReference>
<evidence type="ECO:0000256" key="5">
    <source>
        <dbReference type="ARBA" id="ARBA00022605"/>
    </source>
</evidence>
<evidence type="ECO:0000256" key="9">
    <source>
        <dbReference type="RuleBase" id="RU003523"/>
    </source>
</evidence>
<dbReference type="Pfam" id="PF00682">
    <property type="entry name" value="HMGL-like"/>
    <property type="match status" value="1"/>
</dbReference>
<evidence type="ECO:0000313" key="11">
    <source>
        <dbReference type="EMBL" id="TJZ61827.1"/>
    </source>
</evidence>
<dbReference type="SUPFAM" id="SSF51569">
    <property type="entry name" value="Aldolase"/>
    <property type="match status" value="1"/>
</dbReference>
<dbReference type="InterPro" id="IPR050073">
    <property type="entry name" value="2-IPM_HCS-like"/>
</dbReference>
<name>A0A4U0P3C1_9SPHI</name>
<keyword evidence="4" id="KW-0432">Leucine biosynthesis</keyword>
<dbReference type="GO" id="GO:0009098">
    <property type="term" value="P:L-leucine biosynthetic process"/>
    <property type="evidence" value="ECO:0007669"/>
    <property type="project" value="UniProtKB-KW"/>
</dbReference>
<comment type="similarity">
    <text evidence="2">Belongs to the alpha-IPM synthase/homocitrate synthase family. LeuA type 1 subfamily.</text>
</comment>
<keyword evidence="12" id="KW-1185">Reference proteome</keyword>
<evidence type="ECO:0000259" key="10">
    <source>
        <dbReference type="PROSITE" id="PS50991"/>
    </source>
</evidence>
<evidence type="ECO:0000256" key="8">
    <source>
        <dbReference type="ARBA" id="ARBA00023304"/>
    </source>
</evidence>
<dbReference type="RefSeq" id="WP_136900183.1">
    <property type="nucleotide sequence ID" value="NZ_SUME01000002.1"/>
</dbReference>
<dbReference type="InterPro" id="IPR000891">
    <property type="entry name" value="PYR_CT"/>
</dbReference>
<dbReference type="FunFam" id="1.10.238.260:FF:000001">
    <property type="entry name" value="2-isopropylmalate synthase"/>
    <property type="match status" value="1"/>
</dbReference>
<evidence type="ECO:0000256" key="1">
    <source>
        <dbReference type="ARBA" id="ARBA00004689"/>
    </source>
</evidence>
<dbReference type="Proteomes" id="UP000306808">
    <property type="component" value="Unassembled WGS sequence"/>
</dbReference>
<dbReference type="PANTHER" id="PTHR10277">
    <property type="entry name" value="HOMOCITRATE SYNTHASE-RELATED"/>
    <property type="match status" value="1"/>
</dbReference>
<feature type="domain" description="Pyruvate carboxyltransferase" evidence="10">
    <location>
        <begin position="8"/>
        <end position="271"/>
    </location>
</feature>
<keyword evidence="5" id="KW-0028">Amino-acid biosynthesis</keyword>
<dbReference type="Gene3D" id="1.10.238.260">
    <property type="match status" value="1"/>
</dbReference>
<evidence type="ECO:0000256" key="6">
    <source>
        <dbReference type="ARBA" id="ARBA00022679"/>
    </source>
</evidence>
<evidence type="ECO:0000256" key="2">
    <source>
        <dbReference type="ARBA" id="ARBA00009396"/>
    </source>
</evidence>
<sequence length="384" mass="42410">MLHDPNHLYIFDTTLRDGEQVPGCQLTTIEKIEIAKDLERLGVDIIEAGFPVSSPGDFQSVVELSKAVDDVIICALTRANKNDIDVAADALKYANRPRIHTGIGSSDMHIQYKFNSTREEILERAVAAVKHAKSYVEDVEFYAEDAGRADLAYLAQMIEAVIAAGATVVNIPDTNGYCLPDQYGAKIKYLTEHVKNIDQAIISAHCHNDLGLATANSIAAVQNGARQVECTINGIGERAGNTSLEEVAMILKVHNQSFGNLSSNIDSTMFTYISRKVSDMMNMPVQPNKAIVGRNAFAHSSGIHQDGFLKHRENYEIIRPEDVGLEEADIILTARSGRHALKHHLERLGYHLDKETLANTYERFLIIADAKKDINDEDLLSLVK</sequence>
<evidence type="ECO:0000313" key="12">
    <source>
        <dbReference type="Proteomes" id="UP000306808"/>
    </source>
</evidence>
<dbReference type="GO" id="GO:0003852">
    <property type="term" value="F:2-isopropylmalate synthase activity"/>
    <property type="evidence" value="ECO:0007669"/>
    <property type="project" value="UniProtKB-EC"/>
</dbReference>
<accession>A0A4U0P3C1</accession>
<keyword evidence="8" id="KW-0100">Branched-chain amino acid biosynthesis</keyword>
<dbReference type="PROSITE" id="PS00815">
    <property type="entry name" value="AIPM_HOMOCIT_SYNTH_1"/>
    <property type="match status" value="1"/>
</dbReference>
<dbReference type="EC" id="2.3.3.13" evidence="3"/>
<evidence type="ECO:0000256" key="4">
    <source>
        <dbReference type="ARBA" id="ARBA00022430"/>
    </source>
</evidence>
<comment type="pathway">
    <text evidence="1">Amino-acid biosynthesis; L-leucine biosynthesis; L-leucine from 3-methyl-2-oxobutanoate: step 1/4.</text>
</comment>
<dbReference type="Pfam" id="PF22617">
    <property type="entry name" value="HCS_D2"/>
    <property type="match status" value="1"/>
</dbReference>
<keyword evidence="6 9" id="KW-0808">Transferase</keyword>
<dbReference type="InterPro" id="IPR013785">
    <property type="entry name" value="Aldolase_TIM"/>
</dbReference>
<dbReference type="NCBIfam" id="NF002086">
    <property type="entry name" value="PRK00915.1-3"/>
    <property type="match status" value="1"/>
</dbReference>
<gene>
    <name evidence="11" type="ORF">FAZ15_04725</name>
</gene>
<dbReference type="InterPro" id="IPR054691">
    <property type="entry name" value="LeuA/HCS_post-cat"/>
</dbReference>
<proteinExistence type="inferred from homology"/>
<dbReference type="InterPro" id="IPR002034">
    <property type="entry name" value="AIPM/Hcit_synth_CS"/>
</dbReference>
<dbReference type="PROSITE" id="PS00816">
    <property type="entry name" value="AIPM_HOMOCIT_SYNTH_2"/>
    <property type="match status" value="1"/>
</dbReference>
<dbReference type="EMBL" id="SUME01000002">
    <property type="protein sequence ID" value="TJZ61827.1"/>
    <property type="molecule type" value="Genomic_DNA"/>
</dbReference>
<dbReference type="FunFam" id="3.20.20.70:FF:000010">
    <property type="entry name" value="2-isopropylmalate synthase"/>
    <property type="match status" value="1"/>
</dbReference>
<keyword evidence="11" id="KW-0012">Acyltransferase</keyword>
<organism evidence="11 12">
    <name type="scientific">Sphingobacterium olei</name>
    <dbReference type="NCBI Taxonomy" id="2571155"/>
    <lineage>
        <taxon>Bacteria</taxon>
        <taxon>Pseudomonadati</taxon>
        <taxon>Bacteroidota</taxon>
        <taxon>Sphingobacteriia</taxon>
        <taxon>Sphingobacteriales</taxon>
        <taxon>Sphingobacteriaceae</taxon>
        <taxon>Sphingobacterium</taxon>
    </lineage>
</organism>
<keyword evidence="7" id="KW-0464">Manganese</keyword>
<dbReference type="PROSITE" id="PS50991">
    <property type="entry name" value="PYR_CT"/>
    <property type="match status" value="1"/>
</dbReference>
<comment type="caution">
    <text evidence="11">The sequence shown here is derived from an EMBL/GenBank/DDBJ whole genome shotgun (WGS) entry which is preliminary data.</text>
</comment>
<evidence type="ECO:0000256" key="7">
    <source>
        <dbReference type="ARBA" id="ARBA00023211"/>
    </source>
</evidence>
<dbReference type="CDD" id="cd07940">
    <property type="entry name" value="DRE_TIM_IPMS"/>
    <property type="match status" value="1"/>
</dbReference>
<dbReference type="AlphaFoldDB" id="A0A4U0P3C1"/>
<dbReference type="OrthoDB" id="9804858at2"/>
<reference evidence="11 12" key="1">
    <citation type="submission" date="2019-04" db="EMBL/GenBank/DDBJ databases">
        <title>Sphingobacterium olei sp. nov., isolated from oil-contaminated soil.</title>
        <authorList>
            <person name="Liu B."/>
        </authorList>
    </citation>
    <scope>NUCLEOTIDE SEQUENCE [LARGE SCALE GENOMIC DNA]</scope>
    <source>
        <strain evidence="11 12">HAL-9</strain>
    </source>
</reference>